<feature type="signal peptide" evidence="1">
    <location>
        <begin position="1"/>
        <end position="20"/>
    </location>
</feature>
<evidence type="ECO:0000313" key="2">
    <source>
        <dbReference type="EMBL" id="PTX56922.1"/>
    </source>
</evidence>
<feature type="chain" id="PRO_5015768715" evidence="1">
    <location>
        <begin position="21"/>
        <end position="278"/>
    </location>
</feature>
<proteinExistence type="predicted"/>
<accession>A0A2T6BLJ2</accession>
<evidence type="ECO:0000313" key="3">
    <source>
        <dbReference type="Proteomes" id="UP000243978"/>
    </source>
</evidence>
<dbReference type="AlphaFoldDB" id="A0A2T6BLJ2"/>
<comment type="caution">
    <text evidence="2">The sequence shown here is derived from an EMBL/GenBank/DDBJ whole genome shotgun (WGS) entry which is preliminary data.</text>
</comment>
<dbReference type="OrthoDB" id="7814243at2"/>
<evidence type="ECO:0000256" key="1">
    <source>
        <dbReference type="SAM" id="SignalP"/>
    </source>
</evidence>
<dbReference type="RefSeq" id="WP_107845065.1">
    <property type="nucleotide sequence ID" value="NZ_QBKS01000001.1"/>
</dbReference>
<reference evidence="2 3" key="1">
    <citation type="submission" date="2018-04" db="EMBL/GenBank/DDBJ databases">
        <title>Genomic Encyclopedia of Archaeal and Bacterial Type Strains, Phase II (KMG-II): from individual species to whole genera.</title>
        <authorList>
            <person name="Goeker M."/>
        </authorList>
    </citation>
    <scope>NUCLEOTIDE SEQUENCE [LARGE SCALE GENOMIC DNA]</scope>
    <source>
        <strain evidence="2 3">DSM 100977</strain>
    </source>
</reference>
<name>A0A2T6BLJ2_9RHOB</name>
<dbReference type="Proteomes" id="UP000243978">
    <property type="component" value="Unassembled WGS sequence"/>
</dbReference>
<keyword evidence="3" id="KW-1185">Reference proteome</keyword>
<keyword evidence="1" id="KW-0732">Signal</keyword>
<gene>
    <name evidence="2" type="ORF">C8N43_1587</name>
</gene>
<dbReference type="EMBL" id="QBKS01000001">
    <property type="protein sequence ID" value="PTX56922.1"/>
    <property type="molecule type" value="Genomic_DNA"/>
</dbReference>
<protein>
    <submittedName>
        <fullName evidence="2">Uncharacterized protein</fullName>
    </submittedName>
</protein>
<sequence length="278" mass="29727">MRIVRLALMVLIATVGVAGADYPDGNFKTAQTRFGLLQVTGALGAMRINLNGTDLGIEDWSINIDGVYALEGGAHDWVLLTVHFGGNACTAPKMVLRLSNGAVTRTDTFGVCKGLAKDILFHPDAVEVVFSDSDPKVAQRVFRFDGVTLTDTPIAAGVAADTLAGGADVLRWLGRHPQNLLQDPGEQARLRRIMGPDGIDEMSRRMSGPGEIRQEGGWVVGRACQAHQCNAAAAAWAIRISDGVPFAIFYDRGGPGVFPPDVPLSDPVIENLLRWSLP</sequence>
<organism evidence="2 3">
    <name type="scientific">Litoreibacter ponti</name>
    <dbReference type="NCBI Taxonomy" id="1510457"/>
    <lineage>
        <taxon>Bacteria</taxon>
        <taxon>Pseudomonadati</taxon>
        <taxon>Pseudomonadota</taxon>
        <taxon>Alphaproteobacteria</taxon>
        <taxon>Rhodobacterales</taxon>
        <taxon>Roseobacteraceae</taxon>
        <taxon>Litoreibacter</taxon>
    </lineage>
</organism>